<proteinExistence type="predicted"/>
<reference evidence="2" key="1">
    <citation type="submission" date="2022-09" db="EMBL/GenBank/DDBJ databases">
        <title>Genomic of Burkholderia gladioli.</title>
        <authorList>
            <person name="Wu H."/>
        </authorList>
    </citation>
    <scope>NUCLEOTIDE SEQUENCE</scope>
    <source>
        <strain evidence="2">ZN-S4</strain>
    </source>
</reference>
<dbReference type="Proteomes" id="UP001059745">
    <property type="component" value="Chromosome 2"/>
</dbReference>
<evidence type="ECO:0000313" key="2">
    <source>
        <dbReference type="EMBL" id="UWX72514.1"/>
    </source>
</evidence>
<dbReference type="GeneID" id="66461468"/>
<protein>
    <submittedName>
        <fullName evidence="2">Uncharacterized protein</fullName>
    </submittedName>
</protein>
<evidence type="ECO:0000313" key="3">
    <source>
        <dbReference type="Proteomes" id="UP001059745"/>
    </source>
</evidence>
<dbReference type="AlphaFoldDB" id="A0AB38TZ49"/>
<dbReference type="RefSeq" id="WP_124083637.1">
    <property type="nucleotide sequence ID" value="NZ_CADEPT010000008.1"/>
</dbReference>
<gene>
    <name evidence="2" type="ORF">NYZ96_29250</name>
</gene>
<organism evidence="2 3">
    <name type="scientific">Burkholderia gladioli</name>
    <name type="common">Pseudomonas marginata</name>
    <name type="synonym">Phytomonas marginata</name>
    <dbReference type="NCBI Taxonomy" id="28095"/>
    <lineage>
        <taxon>Bacteria</taxon>
        <taxon>Pseudomonadati</taxon>
        <taxon>Pseudomonadota</taxon>
        <taxon>Betaproteobacteria</taxon>
        <taxon>Burkholderiales</taxon>
        <taxon>Burkholderiaceae</taxon>
        <taxon>Burkholderia</taxon>
    </lineage>
</organism>
<evidence type="ECO:0000256" key="1">
    <source>
        <dbReference type="SAM" id="MobiDB-lite"/>
    </source>
</evidence>
<feature type="compositionally biased region" description="Basic residues" evidence="1">
    <location>
        <begin position="8"/>
        <end position="29"/>
    </location>
</feature>
<dbReference type="EMBL" id="CP104215">
    <property type="protein sequence ID" value="UWX72514.1"/>
    <property type="molecule type" value="Genomic_DNA"/>
</dbReference>
<sequence>MNIDVAKRKAAAGRHGRLRRGPHEHHGGRHVAADQLISRRSSINRRNTSGFHRPNAALNHRTKAPHEGAETNIRIQRKFKCH</sequence>
<feature type="region of interest" description="Disordered" evidence="1">
    <location>
        <begin position="1"/>
        <end position="30"/>
    </location>
</feature>
<name>A0AB38TZ49_BURGA</name>
<accession>A0AB38TZ49</accession>